<evidence type="ECO:0000313" key="12">
    <source>
        <dbReference type="EMBL" id="GGH92247.1"/>
    </source>
</evidence>
<dbReference type="SUPFAM" id="SSF54197">
    <property type="entry name" value="HIT-like"/>
    <property type="match status" value="2"/>
</dbReference>
<feature type="domain" description="Galactose-1-phosphate uridyl transferase C-terminal" evidence="11">
    <location>
        <begin position="244"/>
        <end position="359"/>
    </location>
</feature>
<dbReference type="GO" id="GO:0008270">
    <property type="term" value="F:zinc ion binding"/>
    <property type="evidence" value="ECO:0007669"/>
    <property type="project" value="InterPro"/>
</dbReference>
<comment type="caution">
    <text evidence="12">The sequence shown here is derived from an EMBL/GenBank/DDBJ whole genome shotgun (WGS) entry which is preliminary data.</text>
</comment>
<keyword evidence="7" id="KW-0862">Zinc</keyword>
<proteinExistence type="inferred from homology"/>
<dbReference type="Proteomes" id="UP000621856">
    <property type="component" value="Unassembled WGS sequence"/>
</dbReference>
<evidence type="ECO:0000256" key="6">
    <source>
        <dbReference type="ARBA" id="ARBA00022723"/>
    </source>
</evidence>
<dbReference type="Proteomes" id="UP000818603">
    <property type="component" value="Unassembled WGS sequence"/>
</dbReference>
<dbReference type="Gene3D" id="3.30.428.10">
    <property type="entry name" value="HIT-like"/>
    <property type="match status" value="2"/>
</dbReference>
<reference evidence="12" key="1">
    <citation type="journal article" date="2014" name="Int. J. Syst. Evol. Microbiol.">
        <title>Complete genome sequence of Corynebacterium casei LMG S-19264T (=DSM 44701T), isolated from a smear-ripened cheese.</title>
        <authorList>
            <consortium name="US DOE Joint Genome Institute (JGI-PGF)"/>
            <person name="Walter F."/>
            <person name="Albersmeier A."/>
            <person name="Kalinowski J."/>
            <person name="Ruckert C."/>
        </authorList>
    </citation>
    <scope>NUCLEOTIDE SEQUENCE</scope>
    <source>
        <strain evidence="12">CGMCC 1.14984</strain>
    </source>
</reference>
<evidence type="ECO:0000313" key="15">
    <source>
        <dbReference type="Proteomes" id="UP000818603"/>
    </source>
</evidence>
<organism evidence="12 14">
    <name type="scientific">Aquisalinus luteolus</name>
    <dbReference type="NCBI Taxonomy" id="1566827"/>
    <lineage>
        <taxon>Bacteria</taxon>
        <taxon>Pseudomonadati</taxon>
        <taxon>Pseudomonadota</taxon>
        <taxon>Alphaproteobacteria</taxon>
        <taxon>Parvularculales</taxon>
        <taxon>Parvularculaceae</taxon>
        <taxon>Aquisalinus</taxon>
    </lineage>
</organism>
<evidence type="ECO:0000256" key="4">
    <source>
        <dbReference type="ARBA" id="ARBA00022679"/>
    </source>
</evidence>
<dbReference type="GO" id="GO:0005737">
    <property type="term" value="C:cytoplasm"/>
    <property type="evidence" value="ECO:0007669"/>
    <property type="project" value="TreeGrafter"/>
</dbReference>
<accession>A0A8J3ESX8</accession>
<evidence type="ECO:0000256" key="5">
    <source>
        <dbReference type="ARBA" id="ARBA00022695"/>
    </source>
</evidence>
<keyword evidence="15" id="KW-1185">Reference proteome</keyword>
<keyword evidence="4" id="KW-0808">Transferase</keyword>
<evidence type="ECO:0000313" key="13">
    <source>
        <dbReference type="EMBL" id="NHK26408.1"/>
    </source>
</evidence>
<evidence type="ECO:0000256" key="1">
    <source>
        <dbReference type="ARBA" id="ARBA00001947"/>
    </source>
</evidence>
<gene>
    <name evidence="13" type="ORF">FF098_000640</name>
    <name evidence="12" type="ORF">GCM10011355_01290</name>
</gene>
<evidence type="ECO:0000256" key="9">
    <source>
        <dbReference type="PIRSR" id="PIRSR000808-1"/>
    </source>
</evidence>
<sequence>MTVDISKLETVAGTLYRRHFVKADSRSLWLYGYEAHELEPLAEEGGEPIHGGSLRWHPLRQEWNVYASHRQNRTFKPSAANDPLAPSKPGGAMTEIPFADFELAIFDNKFPSFHPDASAPTESIPGMALHRPGGKCEVVVYTPALEGSLATIGQDRRRLLVAAWIDRYEALFAQGHKFVLPFESRGEEVGVTLHHPHGQIYAFDVLPPVQTRMAAAFREGYDLSAEMQSWGEGYEVTRQGGLRAVAPPFARFPYETWIIAEEAVPGPWAFRAEQADAFAHLLGDLTRRYDALFGRPTPYMLSLHAAPAGEERTFQFTAQFYPLLRSPDKVKYLASVEQSTGLFTIDIMPEQAAAALKDL</sequence>
<dbReference type="PIRSF" id="PIRSF000808">
    <property type="entry name" value="GalT"/>
    <property type="match status" value="1"/>
</dbReference>
<name>A0A8J3ESX8_9PROT</name>
<reference evidence="12" key="3">
    <citation type="submission" date="2020-09" db="EMBL/GenBank/DDBJ databases">
        <authorList>
            <person name="Sun Q."/>
            <person name="Zhou Y."/>
        </authorList>
    </citation>
    <scope>NUCLEOTIDE SEQUENCE</scope>
    <source>
        <strain evidence="12">CGMCC 1.14984</strain>
    </source>
</reference>
<evidence type="ECO:0000256" key="8">
    <source>
        <dbReference type="ARBA" id="ARBA00023277"/>
    </source>
</evidence>
<dbReference type="GO" id="GO:0008108">
    <property type="term" value="F:UDP-glucose:hexose-1-phosphate uridylyltransferase activity"/>
    <property type="evidence" value="ECO:0007669"/>
    <property type="project" value="InterPro"/>
</dbReference>
<dbReference type="PANTHER" id="PTHR11943">
    <property type="entry name" value="GALACTOSE-1-PHOSPHATE URIDYLYLTRANSFERASE"/>
    <property type="match status" value="1"/>
</dbReference>
<dbReference type="AlphaFoldDB" id="A0A8J3ESX8"/>
<evidence type="ECO:0000259" key="11">
    <source>
        <dbReference type="Pfam" id="PF02744"/>
    </source>
</evidence>
<dbReference type="EMBL" id="BMGZ01000001">
    <property type="protein sequence ID" value="GGH92247.1"/>
    <property type="molecule type" value="Genomic_DNA"/>
</dbReference>
<dbReference type="PANTHER" id="PTHR11943:SF1">
    <property type="entry name" value="GALACTOSE-1-PHOSPHATE URIDYLYLTRANSFERASE"/>
    <property type="match status" value="1"/>
</dbReference>
<evidence type="ECO:0000256" key="7">
    <source>
        <dbReference type="ARBA" id="ARBA00022833"/>
    </source>
</evidence>
<dbReference type="InterPro" id="IPR005850">
    <property type="entry name" value="GalP_Utransf_C"/>
</dbReference>
<feature type="domain" description="Galactose-1-phosphate uridyl transferase N-terminal" evidence="10">
    <location>
        <begin position="57"/>
        <end position="207"/>
    </location>
</feature>
<feature type="active site" description="Tele-UMP-histidine intermediate" evidence="9">
    <location>
        <position position="197"/>
    </location>
</feature>
<keyword evidence="5 12" id="KW-0548">Nucleotidyltransferase</keyword>
<reference evidence="13 15" key="2">
    <citation type="submission" date="2020-02" db="EMBL/GenBank/DDBJ databases">
        <title>Genome sequence of Parvularcula flava strain NH6-79.</title>
        <authorList>
            <person name="Abdul Karim M.H."/>
            <person name="Lam M.Q."/>
            <person name="Chen S.J."/>
            <person name="Yahya A."/>
            <person name="Shahir S."/>
            <person name="Shamsir M.S."/>
            <person name="Chong C.S."/>
        </authorList>
    </citation>
    <scope>NUCLEOTIDE SEQUENCE [LARGE SCALE GENOMIC DNA]</scope>
    <source>
        <strain evidence="13 15">NH6-79</strain>
    </source>
</reference>
<comment type="cofactor">
    <cofactor evidence="1">
        <name>Zn(2+)</name>
        <dbReference type="ChEBI" id="CHEBI:29105"/>
    </cofactor>
</comment>
<dbReference type="Pfam" id="PF02744">
    <property type="entry name" value="GalP_UDP_tr_C"/>
    <property type="match status" value="1"/>
</dbReference>
<comment type="similarity">
    <text evidence="2">Belongs to the galactose-1-phosphate uridylyltransferase type 1 family.</text>
</comment>
<dbReference type="EMBL" id="VCJR02000001">
    <property type="protein sequence ID" value="NHK26408.1"/>
    <property type="molecule type" value="Genomic_DNA"/>
</dbReference>
<keyword evidence="6" id="KW-0479">Metal-binding</keyword>
<dbReference type="GO" id="GO:0033499">
    <property type="term" value="P:galactose catabolic process via UDP-galactose, Leloir pathway"/>
    <property type="evidence" value="ECO:0007669"/>
    <property type="project" value="TreeGrafter"/>
</dbReference>
<dbReference type="InterPro" id="IPR001937">
    <property type="entry name" value="GalP_UDPtransf1"/>
</dbReference>
<evidence type="ECO:0000256" key="2">
    <source>
        <dbReference type="ARBA" id="ARBA00010951"/>
    </source>
</evidence>
<keyword evidence="8" id="KW-0119">Carbohydrate metabolism</keyword>
<dbReference type="RefSeq" id="WP_155135911.1">
    <property type="nucleotide sequence ID" value="NZ_BMGZ01000001.1"/>
</dbReference>
<dbReference type="InterPro" id="IPR005849">
    <property type="entry name" value="GalP_Utransf_N"/>
</dbReference>
<protein>
    <recommendedName>
        <fullName evidence="3">Galactose-1-phosphate uridylyltransferase</fullName>
    </recommendedName>
</protein>
<evidence type="ECO:0000259" key="10">
    <source>
        <dbReference type="Pfam" id="PF01087"/>
    </source>
</evidence>
<dbReference type="InterPro" id="IPR036265">
    <property type="entry name" value="HIT-like_sf"/>
</dbReference>
<dbReference type="Pfam" id="PF01087">
    <property type="entry name" value="GalP_UDP_transf"/>
    <property type="match status" value="1"/>
</dbReference>
<evidence type="ECO:0000256" key="3">
    <source>
        <dbReference type="ARBA" id="ARBA00016340"/>
    </source>
</evidence>
<evidence type="ECO:0000313" key="14">
    <source>
        <dbReference type="Proteomes" id="UP000621856"/>
    </source>
</evidence>